<name>Q896J0_CLOTE</name>
<feature type="transmembrane region" description="Helical" evidence="1">
    <location>
        <begin position="20"/>
        <end position="43"/>
    </location>
</feature>
<protein>
    <submittedName>
        <fullName evidence="2">Uncharacterized protein</fullName>
    </submittedName>
</protein>
<dbReference type="Proteomes" id="UP000001412">
    <property type="component" value="Chromosome"/>
</dbReference>
<dbReference type="EMBL" id="AE015927">
    <property type="protein sequence ID" value="AAO35600.1"/>
    <property type="molecule type" value="Genomic_DNA"/>
</dbReference>
<evidence type="ECO:0000256" key="1">
    <source>
        <dbReference type="SAM" id="Phobius"/>
    </source>
</evidence>
<dbReference type="STRING" id="212717.CTC_01014"/>
<organism evidence="2 3">
    <name type="scientific">Clostridium tetani (strain Massachusetts / E88)</name>
    <dbReference type="NCBI Taxonomy" id="212717"/>
    <lineage>
        <taxon>Bacteria</taxon>
        <taxon>Bacillati</taxon>
        <taxon>Bacillota</taxon>
        <taxon>Clostridia</taxon>
        <taxon>Eubacteriales</taxon>
        <taxon>Clostridiaceae</taxon>
        <taxon>Clostridium</taxon>
    </lineage>
</organism>
<gene>
    <name evidence="2" type="ordered locus">CTC_01014</name>
</gene>
<dbReference type="KEGG" id="ctc:CTC_01014"/>
<reference evidence="2 3" key="1">
    <citation type="journal article" date="2003" name="Proc. Natl. Acad. Sci. U.S.A.">
        <title>The genome sequence of Clostridium tetani, the causative agent of tetanus disease.</title>
        <authorList>
            <person name="Brueggemann H."/>
            <person name="Baumer S."/>
            <person name="Fricke W.F."/>
            <person name="Wiezer A."/>
            <person name="Liesegang H."/>
            <person name="Decker I."/>
            <person name="Herzberg C."/>
            <person name="Martinez-Arias R."/>
            <person name="Merkl R."/>
            <person name="Henne A."/>
            <person name="Gottschalk G."/>
        </authorList>
    </citation>
    <scope>NUCLEOTIDE SEQUENCE [LARGE SCALE GENOMIC DNA]</scope>
    <source>
        <strain evidence="3">Massachusetts / E88</strain>
    </source>
</reference>
<dbReference type="AlphaFoldDB" id="Q896J0"/>
<accession>Q896J0</accession>
<evidence type="ECO:0000313" key="2">
    <source>
        <dbReference type="EMBL" id="AAO35600.1"/>
    </source>
</evidence>
<sequence length="185" mass="22591">MYYMKRFYFSQEEKNIHIKFIVCGFLYCIIMDCIYWCEFNSFLNWTNYCSEIYSKHKKENRENDQALEVEMKEHIDKNKSQIYKYKLQDVNFPYYEEIIYEKEDYEKIIEVEIIEELYEKVIEVENIGESYEKVIEVRNIGESHEKVVEEENIEKSQKEHIQINQLGCEVDIPIDKIVAFIHNIT</sequence>
<keyword evidence="1" id="KW-0812">Transmembrane</keyword>
<evidence type="ECO:0000313" key="3">
    <source>
        <dbReference type="Proteomes" id="UP000001412"/>
    </source>
</evidence>
<keyword evidence="1" id="KW-1133">Transmembrane helix</keyword>
<proteinExistence type="predicted"/>
<dbReference type="HOGENOM" id="CLU_1458941_0_0_9"/>
<keyword evidence="1" id="KW-0472">Membrane</keyword>
<keyword evidence="3" id="KW-1185">Reference proteome</keyword>